<dbReference type="OrthoDB" id="5864015at2759"/>
<protein>
    <submittedName>
        <fullName evidence="1 3">Uncharacterized protein</fullName>
    </submittedName>
</protein>
<organism evidence="3">
    <name type="scientific">Enterobius vermicularis</name>
    <name type="common">Human pinworm</name>
    <dbReference type="NCBI Taxonomy" id="51028"/>
    <lineage>
        <taxon>Eukaryota</taxon>
        <taxon>Metazoa</taxon>
        <taxon>Ecdysozoa</taxon>
        <taxon>Nematoda</taxon>
        <taxon>Chromadorea</taxon>
        <taxon>Rhabditida</taxon>
        <taxon>Spirurina</taxon>
        <taxon>Oxyuridomorpha</taxon>
        <taxon>Oxyuroidea</taxon>
        <taxon>Oxyuridae</taxon>
        <taxon>Enterobius</taxon>
    </lineage>
</organism>
<name>A0A0N4VHP7_ENTVE</name>
<reference evidence="3" key="1">
    <citation type="submission" date="2017-02" db="UniProtKB">
        <authorList>
            <consortium name="WormBaseParasite"/>
        </authorList>
    </citation>
    <scope>IDENTIFICATION</scope>
</reference>
<accession>A0A0N4VHP7</accession>
<dbReference type="EMBL" id="UXUI01010230">
    <property type="protein sequence ID" value="VDD94942.1"/>
    <property type="molecule type" value="Genomic_DNA"/>
</dbReference>
<gene>
    <name evidence="1" type="ORF">EVEC_LOCUS9693</name>
</gene>
<dbReference type="Proteomes" id="UP000274131">
    <property type="component" value="Unassembled WGS sequence"/>
</dbReference>
<proteinExistence type="predicted"/>
<dbReference type="WBParaSite" id="EVEC_0001034801-mRNA-1">
    <property type="protein sequence ID" value="EVEC_0001034801-mRNA-1"/>
    <property type="gene ID" value="EVEC_0001034801"/>
</dbReference>
<dbReference type="AlphaFoldDB" id="A0A0N4VHP7"/>
<evidence type="ECO:0000313" key="3">
    <source>
        <dbReference type="WBParaSite" id="EVEC_0001034801-mRNA-1"/>
    </source>
</evidence>
<evidence type="ECO:0000313" key="1">
    <source>
        <dbReference type="EMBL" id="VDD94942.1"/>
    </source>
</evidence>
<dbReference type="InterPro" id="IPR005312">
    <property type="entry name" value="DUF1759"/>
</dbReference>
<sequence length="237" mass="26937">MQVLNALDQPITANKSWLKIIISAKDGKKHEEEAAYTQMSAMQPSLLTDLDAGSEALIDIQCAKSAQAVLDSVSLRAQNKDAALQLQNVTSTKPSFQQATTSSDRANDKQGNDQVAAPFDSEQSVIVFPRAQLPQFKILKFTRRLRDWPTFWNTYEQMVHLNRRIPTVLKFNYLMELLTKEAKAFILDNVSRPENYSVLVQKVKEVCADDRCLRAELQLELRFFQPIAQKTQFPNCN</sequence>
<dbReference type="Pfam" id="PF03564">
    <property type="entry name" value="DUF1759"/>
    <property type="match status" value="1"/>
</dbReference>
<evidence type="ECO:0000313" key="2">
    <source>
        <dbReference type="Proteomes" id="UP000274131"/>
    </source>
</evidence>
<keyword evidence="2" id="KW-1185">Reference proteome</keyword>
<reference evidence="1 2" key="2">
    <citation type="submission" date="2018-10" db="EMBL/GenBank/DDBJ databases">
        <authorList>
            <consortium name="Pathogen Informatics"/>
        </authorList>
    </citation>
    <scope>NUCLEOTIDE SEQUENCE [LARGE SCALE GENOMIC DNA]</scope>
</reference>